<dbReference type="InterPro" id="IPR029479">
    <property type="entry name" value="Nitroreductase"/>
</dbReference>
<evidence type="ECO:0000313" key="4">
    <source>
        <dbReference type="EMBL" id="MFC6176407.1"/>
    </source>
</evidence>
<comment type="caution">
    <text evidence="4">The sequence shown here is derived from an EMBL/GenBank/DDBJ whole genome shotgun (WGS) entry which is preliminary data.</text>
</comment>
<keyword evidence="2" id="KW-0560">Oxidoreductase</keyword>
<accession>A0ABW1RK02</accession>
<evidence type="ECO:0000313" key="5">
    <source>
        <dbReference type="Proteomes" id="UP001596288"/>
    </source>
</evidence>
<evidence type="ECO:0000259" key="3">
    <source>
        <dbReference type="Pfam" id="PF00881"/>
    </source>
</evidence>
<feature type="domain" description="Nitroreductase" evidence="3">
    <location>
        <begin position="9"/>
        <end position="164"/>
    </location>
</feature>
<evidence type="ECO:0000256" key="2">
    <source>
        <dbReference type="ARBA" id="ARBA00023002"/>
    </source>
</evidence>
<sequence>MMEFTKVVNERHSSRRFMDKPISETTLREIIKEAQRAPSWANAQPWQVIIATGDTLQEIKNNHLRLSNQGIAGDSDMETAHRTEWANYARNNIGQWNNALVKHLQNNALPMVEYSETQTTLFNSPALVYLTVTGPLNDWEIFDVGAFAQTLMLSAANQGIQSIPAY</sequence>
<dbReference type="Gene3D" id="3.40.109.10">
    <property type="entry name" value="NADH Oxidase"/>
    <property type="match status" value="1"/>
</dbReference>
<dbReference type="PANTHER" id="PTHR43673">
    <property type="entry name" value="NAD(P)H NITROREDUCTASE YDGI-RELATED"/>
    <property type="match status" value="1"/>
</dbReference>
<dbReference type="Pfam" id="PF00881">
    <property type="entry name" value="Nitroreductase"/>
    <property type="match status" value="1"/>
</dbReference>
<name>A0ABW1RK02_9LACO</name>
<dbReference type="EMBL" id="JBHSSF010000015">
    <property type="protein sequence ID" value="MFC6176407.1"/>
    <property type="molecule type" value="Genomic_DNA"/>
</dbReference>
<dbReference type="Proteomes" id="UP001596288">
    <property type="component" value="Unassembled WGS sequence"/>
</dbReference>
<reference evidence="5" key="1">
    <citation type="journal article" date="2019" name="Int. J. Syst. Evol. Microbiol.">
        <title>The Global Catalogue of Microorganisms (GCM) 10K type strain sequencing project: providing services to taxonomists for standard genome sequencing and annotation.</title>
        <authorList>
            <consortium name="The Broad Institute Genomics Platform"/>
            <consortium name="The Broad Institute Genome Sequencing Center for Infectious Disease"/>
            <person name="Wu L."/>
            <person name="Ma J."/>
        </authorList>
    </citation>
    <scope>NUCLEOTIDE SEQUENCE [LARGE SCALE GENOMIC DNA]</scope>
    <source>
        <strain evidence="5">CCM 8927</strain>
    </source>
</reference>
<comment type="similarity">
    <text evidence="1">Belongs to the nitroreductase family.</text>
</comment>
<protein>
    <submittedName>
        <fullName evidence="4">Nitroreductase family protein</fullName>
    </submittedName>
</protein>
<dbReference type="InterPro" id="IPR000415">
    <property type="entry name" value="Nitroreductase-like"/>
</dbReference>
<gene>
    <name evidence="4" type="ORF">ACFQAV_06120</name>
</gene>
<proteinExistence type="inferred from homology"/>
<dbReference type="SUPFAM" id="SSF55469">
    <property type="entry name" value="FMN-dependent nitroreductase-like"/>
    <property type="match status" value="1"/>
</dbReference>
<keyword evidence="5" id="KW-1185">Reference proteome</keyword>
<dbReference type="PANTHER" id="PTHR43673:SF10">
    <property type="entry name" value="NADH DEHYDROGENASE_NAD(P)H NITROREDUCTASE XCC3605-RELATED"/>
    <property type="match status" value="1"/>
</dbReference>
<evidence type="ECO:0000256" key="1">
    <source>
        <dbReference type="ARBA" id="ARBA00007118"/>
    </source>
</evidence>
<organism evidence="4 5">
    <name type="scientific">Companilactobacillus huachuanensis</name>
    <dbReference type="NCBI Taxonomy" id="2559914"/>
    <lineage>
        <taxon>Bacteria</taxon>
        <taxon>Bacillati</taxon>
        <taxon>Bacillota</taxon>
        <taxon>Bacilli</taxon>
        <taxon>Lactobacillales</taxon>
        <taxon>Lactobacillaceae</taxon>
        <taxon>Companilactobacillus</taxon>
    </lineage>
</organism>
<dbReference type="RefSeq" id="WP_137612180.1">
    <property type="nucleotide sequence ID" value="NZ_BJDF01000019.1"/>
</dbReference>